<organism evidence="2 3">
    <name type="scientific">Caldimicrobium thiodismutans</name>
    <dbReference type="NCBI Taxonomy" id="1653476"/>
    <lineage>
        <taxon>Bacteria</taxon>
        <taxon>Pseudomonadati</taxon>
        <taxon>Thermodesulfobacteriota</taxon>
        <taxon>Thermodesulfobacteria</taxon>
        <taxon>Thermodesulfobacteriales</taxon>
        <taxon>Thermodesulfobacteriaceae</taxon>
        <taxon>Caldimicrobium</taxon>
    </lineage>
</organism>
<dbReference type="RefSeq" id="WP_068515825.1">
    <property type="nucleotide sequence ID" value="NZ_AP014945.1"/>
</dbReference>
<dbReference type="PANTHER" id="PTHR43384:SF7">
    <property type="entry name" value="CARBON-MONOXIDE DEHYDROGENASE ACCESSORY PROTEIN"/>
    <property type="match status" value="1"/>
</dbReference>
<proteinExistence type="predicted"/>
<dbReference type="Proteomes" id="UP000068196">
    <property type="component" value="Chromosome"/>
</dbReference>
<dbReference type="EMBL" id="AP014945">
    <property type="protein sequence ID" value="BAU23955.1"/>
    <property type="molecule type" value="Genomic_DNA"/>
</dbReference>
<dbReference type="PIRSF" id="PIRSF005647">
    <property type="entry name" value="CooC"/>
    <property type="match status" value="1"/>
</dbReference>
<dbReference type="OrthoDB" id="9779073at2"/>
<dbReference type="GO" id="GO:0051782">
    <property type="term" value="P:negative regulation of cell division"/>
    <property type="evidence" value="ECO:0007669"/>
    <property type="project" value="TreeGrafter"/>
</dbReference>
<reference evidence="2 3" key="1">
    <citation type="journal article" date="2016" name="Int. J. Syst. Evol. Microbiol.">
        <title>Caldimicrobium thiodismutans sp. nov., a sulfur-disproportionating bacterium isolated from a hot spring, and emended description of the genus Caldimicrobium.</title>
        <authorList>
            <person name="Kojima H."/>
            <person name="Umezawa K."/>
            <person name="Fukui M."/>
        </authorList>
    </citation>
    <scope>NUCLEOTIDE SEQUENCE [LARGE SCALE GENOMIC DNA]</scope>
    <source>
        <strain evidence="2 3">TF1</strain>
    </source>
</reference>
<dbReference type="GO" id="GO:0016887">
    <property type="term" value="F:ATP hydrolysis activity"/>
    <property type="evidence" value="ECO:0007669"/>
    <property type="project" value="TreeGrafter"/>
</dbReference>
<evidence type="ECO:0000313" key="3">
    <source>
        <dbReference type="Proteomes" id="UP000068196"/>
    </source>
</evidence>
<dbReference type="GO" id="GO:0005524">
    <property type="term" value="F:ATP binding"/>
    <property type="evidence" value="ECO:0007669"/>
    <property type="project" value="TreeGrafter"/>
</dbReference>
<accession>A0A0U5AJ76</accession>
<dbReference type="GO" id="GO:0005829">
    <property type="term" value="C:cytosol"/>
    <property type="evidence" value="ECO:0007669"/>
    <property type="project" value="TreeGrafter"/>
</dbReference>
<dbReference type="InterPro" id="IPR050625">
    <property type="entry name" value="ParA/MinD_ATPase"/>
</dbReference>
<evidence type="ECO:0000259" key="1">
    <source>
        <dbReference type="Pfam" id="PF01656"/>
    </source>
</evidence>
<dbReference type="Gene3D" id="3.40.50.300">
    <property type="entry name" value="P-loop containing nucleotide triphosphate hydrolases"/>
    <property type="match status" value="1"/>
</dbReference>
<dbReference type="GO" id="GO:0009898">
    <property type="term" value="C:cytoplasmic side of plasma membrane"/>
    <property type="evidence" value="ECO:0007669"/>
    <property type="project" value="TreeGrafter"/>
</dbReference>
<dbReference type="InterPro" id="IPR027417">
    <property type="entry name" value="P-loop_NTPase"/>
</dbReference>
<dbReference type="SUPFAM" id="SSF52540">
    <property type="entry name" value="P-loop containing nucleoside triphosphate hydrolases"/>
    <property type="match status" value="1"/>
</dbReference>
<protein>
    <submittedName>
        <fullName evidence="2">Carbon monoxide dehydrogenase</fullName>
    </submittedName>
</protein>
<dbReference type="PANTHER" id="PTHR43384">
    <property type="entry name" value="SEPTUM SITE-DETERMINING PROTEIN MIND HOMOLOG, CHLOROPLASTIC-RELATED"/>
    <property type="match status" value="1"/>
</dbReference>
<dbReference type="KEGG" id="cthi:THC_1591"/>
<feature type="domain" description="CobQ/CobB/MinD/ParA nucleotide binding" evidence="1">
    <location>
        <begin position="8"/>
        <end position="230"/>
    </location>
</feature>
<evidence type="ECO:0000313" key="2">
    <source>
        <dbReference type="EMBL" id="BAU23955.1"/>
    </source>
</evidence>
<dbReference type="STRING" id="1653476.THC_1591"/>
<dbReference type="AlphaFoldDB" id="A0A0U5AJ76"/>
<dbReference type="InterPro" id="IPR002586">
    <property type="entry name" value="CobQ/CobB/MinD/ParA_Nub-bd_dom"/>
</dbReference>
<name>A0A0U5AJ76_9BACT</name>
<sequence length="252" mass="28302">MPVRISFAGKGGTGKSTLSALLVNYLLDHNLKPILAVDADPNANLNELLGEEVEITLGEIKEELRKSVPDSMARYDYVEMRLHQAVIEGQGYDLIVMGQPEGPGCYCAAHSFLSQAIEKLMRSYNYLVIDNEAGMEHLSRLNLLEMEHLIIVSDASHRGIMTVGRIADLLRSLQIQVGNLWMVVNRCPENLPEELKKFAYEISEKHSLKLLAFLPEDPKVLEFEAKRIPVFNWESSVLKRASYQSFGNLLSS</sequence>
<keyword evidence="3" id="KW-1185">Reference proteome</keyword>
<dbReference type="Pfam" id="PF01656">
    <property type="entry name" value="CbiA"/>
    <property type="match status" value="1"/>
</dbReference>
<gene>
    <name evidence="2" type="ORF">THC_1591</name>
</gene>
<dbReference type="PATRIC" id="fig|1653476.3.peg.1656"/>
<dbReference type="InterPro" id="IPR014433">
    <property type="entry name" value="CooC"/>
</dbReference>
<reference evidence="3" key="2">
    <citation type="journal article" date="2016" name="Int. J. Syst. Evol. Microbiol.">
        <title>Caldimicrobium thiodismutans sp. nov., a sulfur-disproportionating bacterium isolated from a hot spring.</title>
        <authorList>
            <person name="Kojima H."/>
            <person name="Umezawa K."/>
            <person name="Fukui M."/>
        </authorList>
    </citation>
    <scope>NUCLEOTIDE SEQUENCE [LARGE SCALE GENOMIC DNA]</scope>
    <source>
        <strain evidence="3">TF1</strain>
    </source>
</reference>